<feature type="domain" description="Peptidoglycan recognition protein family" evidence="3">
    <location>
        <begin position="6"/>
        <end position="129"/>
    </location>
</feature>
<evidence type="ECO:0000259" key="3">
    <source>
        <dbReference type="SMART" id="SM00701"/>
    </source>
</evidence>
<organism evidence="4 5">
    <name type="scientific">Serratia marcescens</name>
    <dbReference type="NCBI Taxonomy" id="615"/>
    <lineage>
        <taxon>Bacteria</taxon>
        <taxon>Pseudomonadati</taxon>
        <taxon>Pseudomonadota</taxon>
        <taxon>Gammaproteobacteria</taxon>
        <taxon>Enterobacterales</taxon>
        <taxon>Yersiniaceae</taxon>
        <taxon>Serratia</taxon>
    </lineage>
</organism>
<dbReference type="CDD" id="cd06583">
    <property type="entry name" value="PGRP"/>
    <property type="match status" value="1"/>
</dbReference>
<evidence type="ECO:0000259" key="2">
    <source>
        <dbReference type="SMART" id="SM00644"/>
    </source>
</evidence>
<dbReference type="InterPro" id="IPR015510">
    <property type="entry name" value="PGRP"/>
</dbReference>
<name>A0A5C7BVW7_SERMA</name>
<dbReference type="GO" id="GO:0008745">
    <property type="term" value="F:N-acetylmuramoyl-L-alanine amidase activity"/>
    <property type="evidence" value="ECO:0007669"/>
    <property type="project" value="InterPro"/>
</dbReference>
<evidence type="ECO:0000313" key="4">
    <source>
        <dbReference type="EMBL" id="TXE27134.1"/>
    </source>
</evidence>
<accession>A0A5C7BVW7</accession>
<dbReference type="GO" id="GO:0009253">
    <property type="term" value="P:peptidoglycan catabolic process"/>
    <property type="evidence" value="ECO:0007669"/>
    <property type="project" value="InterPro"/>
</dbReference>
<dbReference type="SMART" id="SM00644">
    <property type="entry name" value="Ami_2"/>
    <property type="match status" value="1"/>
</dbReference>
<comment type="caution">
    <text evidence="4">The sequence shown here is derived from an EMBL/GenBank/DDBJ whole genome shotgun (WGS) entry which is preliminary data.</text>
</comment>
<dbReference type="Gene3D" id="3.40.80.10">
    <property type="entry name" value="Peptidoglycan recognition protein-like"/>
    <property type="match status" value="1"/>
</dbReference>
<gene>
    <name evidence="4" type="ORF">FOT62_22710</name>
</gene>
<dbReference type="InterPro" id="IPR006619">
    <property type="entry name" value="PGRP_domain_met/bac"/>
</dbReference>
<dbReference type="PANTHER" id="PTHR11022">
    <property type="entry name" value="PEPTIDOGLYCAN RECOGNITION PROTEIN"/>
    <property type="match status" value="1"/>
</dbReference>
<protein>
    <submittedName>
        <fullName evidence="4">N-acetylmuramoyl-L-alanine amidase</fullName>
    </submittedName>
</protein>
<proteinExistence type="inferred from homology"/>
<dbReference type="InterPro" id="IPR036505">
    <property type="entry name" value="Amidase/PGRP_sf"/>
</dbReference>
<dbReference type="SMART" id="SM00701">
    <property type="entry name" value="PGRP"/>
    <property type="match status" value="1"/>
</dbReference>
<dbReference type="Pfam" id="PF01510">
    <property type="entry name" value="Amidase_2"/>
    <property type="match status" value="1"/>
</dbReference>
<dbReference type="EMBL" id="VOUQ01000019">
    <property type="protein sequence ID" value="TXE27134.1"/>
    <property type="molecule type" value="Genomic_DNA"/>
</dbReference>
<dbReference type="AlphaFoldDB" id="A0A5C7BVW7"/>
<dbReference type="Proteomes" id="UP000321126">
    <property type="component" value="Unassembled WGS sequence"/>
</dbReference>
<dbReference type="InterPro" id="IPR002502">
    <property type="entry name" value="Amidase_domain"/>
</dbReference>
<dbReference type="SUPFAM" id="SSF55846">
    <property type="entry name" value="N-acetylmuramoyl-L-alanine amidase-like"/>
    <property type="match status" value="1"/>
</dbReference>
<feature type="domain" description="N-acetylmuramoyl-L-alanine amidase" evidence="2">
    <location>
        <begin position="13"/>
        <end position="135"/>
    </location>
</feature>
<dbReference type="GO" id="GO:0008270">
    <property type="term" value="F:zinc ion binding"/>
    <property type="evidence" value="ECO:0007669"/>
    <property type="project" value="InterPro"/>
</dbReference>
<evidence type="ECO:0000256" key="1">
    <source>
        <dbReference type="ARBA" id="ARBA00007553"/>
    </source>
</evidence>
<dbReference type="RefSeq" id="WP_048797307.1">
    <property type="nucleotide sequence ID" value="NZ_JVEJ01000440.1"/>
</dbReference>
<comment type="similarity">
    <text evidence="1">Belongs to the N-acetylmuramoyl-L-alanine amidase 2 family.</text>
</comment>
<evidence type="ECO:0000313" key="5">
    <source>
        <dbReference type="Proteomes" id="UP000321126"/>
    </source>
</evidence>
<reference evidence="4 5" key="1">
    <citation type="submission" date="2019-07" db="EMBL/GenBank/DDBJ databases">
        <title>Serratia strains were isolated from fresh produce.</title>
        <authorList>
            <person name="Cho G.-S."/>
            <person name="Stein M."/>
            <person name="Lee W."/>
            <person name="Suh S.H."/>
            <person name="Franz C.M.A.P."/>
        </authorList>
    </citation>
    <scope>NUCLEOTIDE SEQUENCE [LARGE SCALE GENOMIC DNA]</scope>
    <source>
        <strain evidence="4 5">S16</strain>
    </source>
</reference>
<sequence>MSRFIDLIVLHCAASPDGKPLGNAHETAAQVIDRWHAERGFCRAHPSINPQLTAIGYHYVIDCDGTVLTGRGEEEIGAHVQGHNANSLGVCMVGTRQFTVAQWLAMHDLIATLQDKYRNASLHGHREYAAKECPGFDVPDWVAVDCIPLPGHVFPEGV</sequence>
<dbReference type="PANTHER" id="PTHR11022:SF41">
    <property type="entry name" value="PEPTIDOGLYCAN-RECOGNITION PROTEIN LC-RELATED"/>
    <property type="match status" value="1"/>
</dbReference>